<feature type="transmembrane region" description="Helical" evidence="1">
    <location>
        <begin position="12"/>
        <end position="35"/>
    </location>
</feature>
<reference evidence="2 3" key="1">
    <citation type="submission" date="2019-03" db="EMBL/GenBank/DDBJ databases">
        <title>Genomic Encyclopedia of Type Strains, Phase IV (KMG-IV): sequencing the most valuable type-strain genomes for metagenomic binning, comparative biology and taxonomic classification.</title>
        <authorList>
            <person name="Goeker M."/>
        </authorList>
    </citation>
    <scope>NUCLEOTIDE SEQUENCE [LARGE SCALE GENOMIC DNA]</scope>
    <source>
        <strain evidence="2 3">DSM 46770</strain>
    </source>
</reference>
<proteinExistence type="predicted"/>
<evidence type="ECO:0000256" key="1">
    <source>
        <dbReference type="SAM" id="Phobius"/>
    </source>
</evidence>
<keyword evidence="3" id="KW-1185">Reference proteome</keyword>
<comment type="caution">
    <text evidence="2">The sequence shown here is derived from an EMBL/GenBank/DDBJ whole genome shotgun (WGS) entry which is preliminary data.</text>
</comment>
<dbReference type="AlphaFoldDB" id="A0A4R6VA96"/>
<feature type="transmembrane region" description="Helical" evidence="1">
    <location>
        <begin position="41"/>
        <end position="58"/>
    </location>
</feature>
<name>A0A4R6VA96_9ACTN</name>
<accession>A0A4R6VA96</accession>
<gene>
    <name evidence="2" type="ORF">EV190_104266</name>
</gene>
<dbReference type="Proteomes" id="UP000295281">
    <property type="component" value="Unassembled WGS sequence"/>
</dbReference>
<organism evidence="2 3">
    <name type="scientific">Actinorugispora endophytica</name>
    <dbReference type="NCBI Taxonomy" id="1605990"/>
    <lineage>
        <taxon>Bacteria</taxon>
        <taxon>Bacillati</taxon>
        <taxon>Actinomycetota</taxon>
        <taxon>Actinomycetes</taxon>
        <taxon>Streptosporangiales</taxon>
        <taxon>Nocardiopsidaceae</taxon>
        <taxon>Actinorugispora</taxon>
    </lineage>
</organism>
<evidence type="ECO:0000313" key="2">
    <source>
        <dbReference type="EMBL" id="TDQ53476.1"/>
    </source>
</evidence>
<evidence type="ECO:0000313" key="3">
    <source>
        <dbReference type="Proteomes" id="UP000295281"/>
    </source>
</evidence>
<protein>
    <submittedName>
        <fullName evidence="2">Uncharacterized protein</fullName>
    </submittedName>
</protein>
<keyword evidence="1" id="KW-0812">Transmembrane</keyword>
<keyword evidence="1" id="KW-0472">Membrane</keyword>
<sequence length="67" mass="6928">MSTSPSPRVTRADVVVPLIVGAVLGLTVGALSLLFGQEVSVAVALTLTGAMLAGWAVLKARKRLRLE</sequence>
<dbReference type="EMBL" id="SNYN01000004">
    <property type="protein sequence ID" value="TDQ53476.1"/>
    <property type="molecule type" value="Genomic_DNA"/>
</dbReference>
<keyword evidence="1" id="KW-1133">Transmembrane helix</keyword>